<feature type="transmembrane region" description="Helical" evidence="1">
    <location>
        <begin position="417"/>
        <end position="435"/>
    </location>
</feature>
<keyword evidence="1" id="KW-1133">Transmembrane helix</keyword>
<dbReference type="GO" id="GO:0005886">
    <property type="term" value="C:plasma membrane"/>
    <property type="evidence" value="ECO:0007669"/>
    <property type="project" value="TreeGrafter"/>
</dbReference>
<keyword evidence="5" id="KW-1185">Reference proteome</keyword>
<protein>
    <submittedName>
        <fullName evidence="4">Uncharacterized protein</fullName>
    </submittedName>
</protein>
<dbReference type="EMBL" id="CP000828">
    <property type="protein sequence ID" value="ABW28036.1"/>
    <property type="molecule type" value="Genomic_DNA"/>
</dbReference>
<dbReference type="HOGENOM" id="CLU_036606_1_0_3"/>
<feature type="transmembrane region" description="Helical" evidence="1">
    <location>
        <begin position="490"/>
        <end position="512"/>
    </location>
</feature>
<name>B0CCK7_ACAM1</name>
<evidence type="ECO:0000256" key="1">
    <source>
        <dbReference type="SAM" id="Phobius"/>
    </source>
</evidence>
<dbReference type="InterPro" id="IPR050860">
    <property type="entry name" value="FeoB_GTPase"/>
</dbReference>
<proteinExistence type="predicted"/>
<evidence type="ECO:0000259" key="2">
    <source>
        <dbReference type="Pfam" id="PF01926"/>
    </source>
</evidence>
<dbReference type="KEGG" id="amr:AM1_3040"/>
<dbReference type="SUPFAM" id="SSF52540">
    <property type="entry name" value="P-loop containing nucleoside triphosphate hydrolases"/>
    <property type="match status" value="1"/>
</dbReference>
<dbReference type="Gene3D" id="3.40.50.300">
    <property type="entry name" value="P-loop containing nucleotide triphosphate hydrolases"/>
    <property type="match status" value="1"/>
</dbReference>
<dbReference type="GO" id="GO:0015093">
    <property type="term" value="F:ferrous iron transmembrane transporter activity"/>
    <property type="evidence" value="ECO:0007669"/>
    <property type="project" value="TreeGrafter"/>
</dbReference>
<dbReference type="PANTHER" id="PTHR43185:SF1">
    <property type="entry name" value="FE(2+) TRANSPORTER FEOB"/>
    <property type="match status" value="1"/>
</dbReference>
<keyword evidence="1" id="KW-0472">Membrane</keyword>
<evidence type="ECO:0000313" key="5">
    <source>
        <dbReference type="Proteomes" id="UP000000268"/>
    </source>
</evidence>
<dbReference type="GO" id="GO:0005525">
    <property type="term" value="F:GTP binding"/>
    <property type="evidence" value="ECO:0007669"/>
    <property type="project" value="InterPro"/>
</dbReference>
<dbReference type="Pfam" id="PF07670">
    <property type="entry name" value="Gate"/>
    <property type="match status" value="1"/>
</dbReference>
<feature type="transmembrane region" description="Helical" evidence="1">
    <location>
        <begin position="524"/>
        <end position="545"/>
    </location>
</feature>
<dbReference type="OrthoDB" id="9809127at2"/>
<organism evidence="4 5">
    <name type="scientific">Acaryochloris marina (strain MBIC 11017)</name>
    <dbReference type="NCBI Taxonomy" id="329726"/>
    <lineage>
        <taxon>Bacteria</taxon>
        <taxon>Bacillati</taxon>
        <taxon>Cyanobacteriota</taxon>
        <taxon>Cyanophyceae</taxon>
        <taxon>Acaryochloridales</taxon>
        <taxon>Acaryochloridaceae</taxon>
        <taxon>Acaryochloris</taxon>
    </lineage>
</organism>
<evidence type="ECO:0000313" key="4">
    <source>
        <dbReference type="EMBL" id="ABW28036.1"/>
    </source>
</evidence>
<accession>B0CCK7</accession>
<gene>
    <name evidence="4" type="ordered locus">AM1_3040</name>
</gene>
<reference evidence="4 5" key="1">
    <citation type="journal article" date="2008" name="Proc. Natl. Acad. Sci. U.S.A.">
        <title>Niche adaptation and genome expansion in the chlorophyll d-producing cyanobacterium Acaryochloris marina.</title>
        <authorList>
            <person name="Swingley W.D."/>
            <person name="Chen M."/>
            <person name="Cheung P.C."/>
            <person name="Conrad A.L."/>
            <person name="Dejesa L.C."/>
            <person name="Hao J."/>
            <person name="Honchak B.M."/>
            <person name="Karbach L.E."/>
            <person name="Kurdoglu A."/>
            <person name="Lahiri S."/>
            <person name="Mastrian S.D."/>
            <person name="Miyashita H."/>
            <person name="Page L."/>
            <person name="Ramakrishna P."/>
            <person name="Satoh S."/>
            <person name="Sattley W.M."/>
            <person name="Shimada Y."/>
            <person name="Taylor H.L."/>
            <person name="Tomo T."/>
            <person name="Tsuchiya T."/>
            <person name="Wang Z.T."/>
            <person name="Raymond J."/>
            <person name="Mimuro M."/>
            <person name="Blankenship R.E."/>
            <person name="Touchman J.W."/>
        </authorList>
    </citation>
    <scope>NUCLEOTIDE SEQUENCE [LARGE SCALE GENOMIC DNA]</scope>
    <source>
        <strain evidence="5">MBIC 11017</strain>
    </source>
</reference>
<dbReference type="eggNOG" id="COG0370">
    <property type="taxonomic scope" value="Bacteria"/>
</dbReference>
<dbReference type="Proteomes" id="UP000000268">
    <property type="component" value="Chromosome"/>
</dbReference>
<dbReference type="Pfam" id="PF01926">
    <property type="entry name" value="MMR_HSR1"/>
    <property type="match status" value="1"/>
</dbReference>
<dbReference type="STRING" id="329726.AM1_3040"/>
<dbReference type="InterPro" id="IPR027417">
    <property type="entry name" value="P-loop_NTPase"/>
</dbReference>
<dbReference type="InterPro" id="IPR011642">
    <property type="entry name" value="Gate_dom"/>
</dbReference>
<dbReference type="CDD" id="cd00882">
    <property type="entry name" value="Ras_like_GTPase"/>
    <property type="match status" value="1"/>
</dbReference>
<sequence>MLLLTSPAQRSIVVIGKENTGKSQLVASLTGCLPYSINFRGSTIACDTYVGGGLTVVDTPGILYRSDRITTQAALAQLEAHDTVLLVIKATHVDEDLADLWPLVVGKRGIVVITFWDKASQAGFTQQIVQCWDQTSNLAFIPVDARHLTPAQHHNIRAALQEPTIFSSRQPILAGWRIEPRPTLLEHPQFGWLVAIILLLLPTLLAVWFANSFAAVADPLMQALIQPLIDVLANIPLTLPREMLIGRYGLLTMGPLLWVWAVPTVILYALCLGTYKASGLVERITVALHPLLHPLGLSGRDLVRVVMGFGCNVPAVISTRACSSCARKTCMSAIAFGSACSYQFGATLAVFSAAHRPGLVIPYLGYLTVTTLVYTRLIAPKSARSRHNQLMIEHRTFLERPRWATIWRETQGTLYQFFTNAIPIFVAITLIASILDQLSLLSAAASIIHPLMQIFRLPPEAALPMILASIRKDGLLLFAEPETLSALTPLQILTGVYLAGVLLPCLVTALTIAREQSLRFALALMGRQAIAATCFSLILAWGGYWCSGALANEGHPSSTSSDLWQFHAMTELPGLRARTETYANTEFSSFLPRPRLFGSVPKLIEVGVAVL</sequence>
<feature type="domain" description="G" evidence="2">
    <location>
        <begin position="12"/>
        <end position="100"/>
    </location>
</feature>
<feature type="transmembrane region" description="Helical" evidence="1">
    <location>
        <begin position="333"/>
        <end position="354"/>
    </location>
</feature>
<feature type="transmembrane region" description="Helical" evidence="1">
    <location>
        <begin position="257"/>
        <end position="275"/>
    </location>
</feature>
<dbReference type="RefSeq" id="WP_012163467.1">
    <property type="nucleotide sequence ID" value="NC_009925.1"/>
</dbReference>
<feature type="domain" description="Nucleoside transporter/FeoB GTPase Gate" evidence="3">
    <location>
        <begin position="259"/>
        <end position="350"/>
    </location>
</feature>
<keyword evidence="1" id="KW-0812">Transmembrane</keyword>
<dbReference type="PANTHER" id="PTHR43185">
    <property type="entry name" value="FERROUS IRON TRANSPORT PROTEIN B"/>
    <property type="match status" value="1"/>
</dbReference>
<dbReference type="InterPro" id="IPR006073">
    <property type="entry name" value="GTP-bd"/>
</dbReference>
<feature type="transmembrane region" description="Helical" evidence="1">
    <location>
        <begin position="190"/>
        <end position="210"/>
    </location>
</feature>
<evidence type="ECO:0000259" key="3">
    <source>
        <dbReference type="Pfam" id="PF07670"/>
    </source>
</evidence>
<feature type="transmembrane region" description="Helical" evidence="1">
    <location>
        <begin position="360"/>
        <end position="379"/>
    </location>
</feature>
<dbReference type="AlphaFoldDB" id="B0CCK7"/>